<dbReference type="EMBL" id="JADOGI010000002">
    <property type="protein sequence ID" value="MBF8184355.1"/>
    <property type="molecule type" value="Genomic_DNA"/>
</dbReference>
<comment type="caution">
    <text evidence="1">The sequence shown here is derived from an EMBL/GenBank/DDBJ whole genome shotgun (WGS) entry which is preliminary data.</text>
</comment>
<dbReference type="AlphaFoldDB" id="A0A931EVN6"/>
<dbReference type="RefSeq" id="WP_195893341.1">
    <property type="nucleotide sequence ID" value="NZ_JADOGI010000002.1"/>
</dbReference>
<organism evidence="1 2">
    <name type="scientific">Nonomuraea cypriaca</name>
    <dbReference type="NCBI Taxonomy" id="1187855"/>
    <lineage>
        <taxon>Bacteria</taxon>
        <taxon>Bacillati</taxon>
        <taxon>Actinomycetota</taxon>
        <taxon>Actinomycetes</taxon>
        <taxon>Streptosporangiales</taxon>
        <taxon>Streptosporangiaceae</taxon>
        <taxon>Nonomuraea</taxon>
    </lineage>
</organism>
<dbReference type="Proteomes" id="UP000605361">
    <property type="component" value="Unassembled WGS sequence"/>
</dbReference>
<name>A0A931EVN6_9ACTN</name>
<gene>
    <name evidence="1" type="ORF">ITP53_01045</name>
</gene>
<accession>A0A931EVN6</accession>
<protein>
    <recommendedName>
        <fullName evidence="3">WD40 repeat domain-containing protein</fullName>
    </recommendedName>
</protein>
<evidence type="ECO:0000313" key="2">
    <source>
        <dbReference type="Proteomes" id="UP000605361"/>
    </source>
</evidence>
<keyword evidence="2" id="KW-1185">Reference proteome</keyword>
<proteinExistence type="predicted"/>
<evidence type="ECO:0000313" key="1">
    <source>
        <dbReference type="EMBL" id="MBF8184355.1"/>
    </source>
</evidence>
<evidence type="ECO:0008006" key="3">
    <source>
        <dbReference type="Google" id="ProtNLM"/>
    </source>
</evidence>
<reference evidence="1" key="1">
    <citation type="submission" date="2020-11" db="EMBL/GenBank/DDBJ databases">
        <title>Whole-genome analyses of Nonomuraea sp. K274.</title>
        <authorList>
            <person name="Veyisoglu A."/>
        </authorList>
    </citation>
    <scope>NUCLEOTIDE SEQUENCE</scope>
    <source>
        <strain evidence="1">K274</strain>
    </source>
</reference>
<sequence>MRLWSQARNCAAPVTPDGAQLIAGCADGTITMWTSAARMARRTPPGELDRAGLRELVPAGQDDGDGWSAMIAALARRQRGRDR</sequence>